<organism evidence="1 2">
    <name type="scientific">Phlebia brevispora</name>
    <dbReference type="NCBI Taxonomy" id="194682"/>
    <lineage>
        <taxon>Eukaryota</taxon>
        <taxon>Fungi</taxon>
        <taxon>Dikarya</taxon>
        <taxon>Basidiomycota</taxon>
        <taxon>Agaricomycotina</taxon>
        <taxon>Agaricomycetes</taxon>
        <taxon>Polyporales</taxon>
        <taxon>Meruliaceae</taxon>
        <taxon>Phlebia</taxon>
    </lineage>
</organism>
<accession>A0ACC1SKA2</accession>
<proteinExistence type="predicted"/>
<gene>
    <name evidence="1" type="ORF">NM688_g6074</name>
</gene>
<keyword evidence="2" id="KW-1185">Reference proteome</keyword>
<comment type="caution">
    <text evidence="1">The sequence shown here is derived from an EMBL/GenBank/DDBJ whole genome shotgun (WGS) entry which is preliminary data.</text>
</comment>
<dbReference type="EMBL" id="JANHOG010001201">
    <property type="protein sequence ID" value="KAJ3541497.1"/>
    <property type="molecule type" value="Genomic_DNA"/>
</dbReference>
<dbReference type="Proteomes" id="UP001148662">
    <property type="component" value="Unassembled WGS sequence"/>
</dbReference>
<sequence length="460" mass="51080">MLVHAASSRRTGERIYLIVTVVCATKMRIYNNLAEFGDTASTIVELHLPVLYLHGRHFESQPPESADSEPNDPSVSNDTYLKTLVNASLAGPELGWWKDEYVSPFKANFKAIGKSWIPPQLPEKLACRFPRTEDDTVSAVYTHILEPVLVAARKDPFAPKWVPLASHYHRLPVSGLKFHAELLGETYAKDPMGRLSGVRVDKLFVVSATISSNAYLSSTRKGEGVLEALKDQSTVDGRKIKSTNAYLGRNEIWAVEGSTKRTMKEIEGACKALLPIEIKNAGSLRKEIFRWLAARNVALGFDDDPKSQSDQELLTLLKQHPLAQFEEASPTDTAEASPTNPIDASKKAAQELSAVKGTLSMIGQAVRYGVHYGVDVVMLTDYECGVLIQIPEDLHPKASRGRASKKPPLSIKWDFVDRKELRLAVAALFWRACNTMKKSLQSLQDVALENDKKQQDKRSK</sequence>
<name>A0ACC1SKA2_9APHY</name>
<protein>
    <submittedName>
        <fullName evidence="1">Uncharacterized protein</fullName>
    </submittedName>
</protein>
<reference evidence="1" key="1">
    <citation type="submission" date="2022-07" db="EMBL/GenBank/DDBJ databases">
        <title>Genome Sequence of Phlebia brevispora.</title>
        <authorList>
            <person name="Buettner E."/>
        </authorList>
    </citation>
    <scope>NUCLEOTIDE SEQUENCE</scope>
    <source>
        <strain evidence="1">MPL23</strain>
    </source>
</reference>
<evidence type="ECO:0000313" key="2">
    <source>
        <dbReference type="Proteomes" id="UP001148662"/>
    </source>
</evidence>
<evidence type="ECO:0000313" key="1">
    <source>
        <dbReference type="EMBL" id="KAJ3541497.1"/>
    </source>
</evidence>